<comment type="caution">
    <text evidence="3">The sequence shown here is derived from an EMBL/GenBank/DDBJ whole genome shotgun (WGS) entry which is preliminary data.</text>
</comment>
<feature type="compositionally biased region" description="Pro residues" evidence="1">
    <location>
        <begin position="108"/>
        <end position="132"/>
    </location>
</feature>
<keyword evidence="4" id="KW-1185">Reference proteome</keyword>
<dbReference type="AlphaFoldDB" id="A0A2A9PVI7"/>
<feature type="compositionally biased region" description="Basic and acidic residues" evidence="1">
    <location>
        <begin position="384"/>
        <end position="398"/>
    </location>
</feature>
<evidence type="ECO:0000256" key="1">
    <source>
        <dbReference type="SAM" id="MobiDB-lite"/>
    </source>
</evidence>
<reference evidence="3 4" key="2">
    <citation type="journal article" date="2017" name="Sci. Rep.">
        <title>Ant-infecting Ophiocordyceps genomes reveal a high diversity of potential behavioral manipulation genes and a possible major role for enterotoxins.</title>
        <authorList>
            <person name="de Bekker C."/>
            <person name="Ohm R.A."/>
            <person name="Evans H.C."/>
            <person name="Brachmann A."/>
            <person name="Hughes D.P."/>
        </authorList>
    </citation>
    <scope>NUCLEOTIDE SEQUENCE [LARGE SCALE GENOMIC DNA]</scope>
    <source>
        <strain evidence="3 4">SC16a</strain>
    </source>
</reference>
<organism evidence="3 4">
    <name type="scientific">Ophiocordyceps unilateralis</name>
    <name type="common">Zombie-ant fungus</name>
    <name type="synonym">Torrubia unilateralis</name>
    <dbReference type="NCBI Taxonomy" id="268505"/>
    <lineage>
        <taxon>Eukaryota</taxon>
        <taxon>Fungi</taxon>
        <taxon>Dikarya</taxon>
        <taxon>Ascomycota</taxon>
        <taxon>Pezizomycotina</taxon>
        <taxon>Sordariomycetes</taxon>
        <taxon>Hypocreomycetidae</taxon>
        <taxon>Hypocreales</taxon>
        <taxon>Ophiocordycipitaceae</taxon>
        <taxon>Ophiocordyceps</taxon>
    </lineage>
</organism>
<dbReference type="OrthoDB" id="5236983at2759"/>
<accession>A0A2A9PVI7</accession>
<sequence>MAFWVLGGGASSLHDDGARCFEGGKRKMAGSFAHGLSHGPSHGLADEDAAALHGYYTQKRARMTPWGAITASTTADGLCRRGPSTDSIRNLAFLVIREGDTPASSSPSPSPEPLVSPVPSPCPRGRNEPPPGFAHGLGSASAPPCAMERTESGLSISSTTSPRDALSSLALDDNDDIATGRVLSDLEAAHLVHAHLTAFRRRCPDSQSERILRALITPKSRAADFPLDNDALRSIFSASNELFFASRLACRVAWDWSHPTCGQYESHIVGTTALRRCARLGGWETLIVLSSPILRDTKYNRRLLISTFLHEMIHSFMFVTCGLKASHDGGHTEGFQKIAAIIDDWAGKDYLRLTDMEADLERFRGDDAFSPGPHHQPHFPCFARPDDGGGSDDDHCQGESRLGPDYNHPAMLGFRDRPHAQDGSRHHHNHYSHDAAALPAITYSHHGPIAVAAAQDGWKWCEQENFGPHSPYPSGSPYVY</sequence>
<evidence type="ECO:0000259" key="2">
    <source>
        <dbReference type="Pfam" id="PF10263"/>
    </source>
</evidence>
<feature type="compositionally biased region" description="Basic and acidic residues" evidence="1">
    <location>
        <begin position="414"/>
        <end position="424"/>
    </location>
</feature>
<dbReference type="Proteomes" id="UP000037136">
    <property type="component" value="Unassembled WGS sequence"/>
</dbReference>
<dbReference type="STRING" id="268505.A0A2A9PVI7"/>
<dbReference type="EMBL" id="LAZP02000001">
    <property type="protein sequence ID" value="PFH63453.1"/>
    <property type="molecule type" value="Genomic_DNA"/>
</dbReference>
<reference evidence="3 4" key="1">
    <citation type="journal article" date="2015" name="BMC Genomics">
        <title>Gene expression during zombie ant biting behavior reflects the complexity underlying fungal parasitic behavioral manipulation.</title>
        <authorList>
            <person name="de Bekker C."/>
            <person name="Ohm R.A."/>
            <person name="Loreto R.G."/>
            <person name="Sebastian A."/>
            <person name="Albert I."/>
            <person name="Merrow M."/>
            <person name="Brachmann A."/>
            <person name="Hughes D.P."/>
        </authorList>
    </citation>
    <scope>NUCLEOTIDE SEQUENCE [LARGE SCALE GENOMIC DNA]</scope>
    <source>
        <strain evidence="3 4">SC16a</strain>
    </source>
</reference>
<feature type="domain" description="SprT-like" evidence="2">
    <location>
        <begin position="233"/>
        <end position="346"/>
    </location>
</feature>
<name>A0A2A9PVI7_OPHUN</name>
<dbReference type="Pfam" id="PF10263">
    <property type="entry name" value="SprT-like"/>
    <property type="match status" value="1"/>
</dbReference>
<protein>
    <recommendedName>
        <fullName evidence="2">SprT-like domain-containing protein</fullName>
    </recommendedName>
</protein>
<dbReference type="InterPro" id="IPR006640">
    <property type="entry name" value="SprT-like_domain"/>
</dbReference>
<dbReference type="GO" id="GO:0006950">
    <property type="term" value="P:response to stress"/>
    <property type="evidence" value="ECO:0007669"/>
    <property type="project" value="UniProtKB-ARBA"/>
</dbReference>
<feature type="region of interest" description="Disordered" evidence="1">
    <location>
        <begin position="99"/>
        <end position="160"/>
    </location>
</feature>
<evidence type="ECO:0000313" key="4">
    <source>
        <dbReference type="Proteomes" id="UP000037136"/>
    </source>
</evidence>
<proteinExistence type="predicted"/>
<evidence type="ECO:0000313" key="3">
    <source>
        <dbReference type="EMBL" id="PFH63453.1"/>
    </source>
</evidence>
<gene>
    <name evidence="3" type="ORF">XA68_10046</name>
</gene>
<feature type="region of interest" description="Disordered" evidence="1">
    <location>
        <begin position="367"/>
        <end position="430"/>
    </location>
</feature>